<dbReference type="PROSITE" id="PS50048">
    <property type="entry name" value="ZN2_CY6_FUNGAL_2"/>
    <property type="match status" value="1"/>
</dbReference>
<proteinExistence type="predicted"/>
<dbReference type="SUPFAM" id="SSF57701">
    <property type="entry name" value="Zn2/Cys6 DNA-binding domain"/>
    <property type="match status" value="1"/>
</dbReference>
<dbReference type="GO" id="GO:0000976">
    <property type="term" value="F:transcription cis-regulatory region binding"/>
    <property type="evidence" value="ECO:0007669"/>
    <property type="project" value="TreeGrafter"/>
</dbReference>
<sequence length="620" mass="70803">MSSKPRSRSGCENCRLKHIKCDEAKPKCSRCSTRNLHCNYTLTLQFREDVERKGRKFGREGVWYKNGASKRALSSSNSLVSKSKSAHYERLRRSQLRFINTFYRDFQSAKIPISLQLSIIPNDIINSIDGDFLSLSFALNYYVSFISPILNPLGSETVYLNHLDNNKYIVIEKGLDLTALIQYSQREQHLFYLILALGSIYLSKLVNGDAKQVWIAKAQKFQQMAINSSGGSVASTPRQIESMDPTVEDLGDDYELSSNQSAISVHDQLTPQPQSSSANSQTLLSYVLLILYELANDCNLQWTVYLKLSKNLIHNNDFIIPHNSIEYSLLKFGLEFLDYHEAIGRTACKDTNSFFLKYEDEGMANNDPSGSPAPIKLVSWIGCDRNLLSILQDITDLSFEKEKSGVSTQDYQSICETIRQRIELQNLNVLDPLLDIANVPETASTKSFMDSRVELMISDHGNTEEFCYLLACELKRLAAVIYFECCLLDKTPEDPEISKLVKVIFKVLEILVLKNDFKWYATLIWTVYIASCEISHWSEDCEELRYLSLEVLEKIEGQSLGNVNRTREMILNIWRKRDLEEADEKSFGSLKNTKRVKNSISHANDWDTYVVDKDCRLSMG</sequence>
<evidence type="ECO:0000256" key="1">
    <source>
        <dbReference type="ARBA" id="ARBA00004123"/>
    </source>
</evidence>
<keyword evidence="5" id="KW-1185">Reference proteome</keyword>
<dbReference type="GO" id="GO:0000981">
    <property type="term" value="F:DNA-binding transcription factor activity, RNA polymerase II-specific"/>
    <property type="evidence" value="ECO:0007669"/>
    <property type="project" value="InterPro"/>
</dbReference>
<evidence type="ECO:0000259" key="3">
    <source>
        <dbReference type="PROSITE" id="PS50048"/>
    </source>
</evidence>
<comment type="subcellular location">
    <subcellularLocation>
        <location evidence="1">Nucleus</location>
    </subcellularLocation>
</comment>
<dbReference type="Gene3D" id="4.10.240.10">
    <property type="entry name" value="Zn(2)-C6 fungal-type DNA-binding domain"/>
    <property type="match status" value="1"/>
</dbReference>
<reference evidence="5" key="1">
    <citation type="submission" date="2016-05" db="EMBL/GenBank/DDBJ databases">
        <title>Comparative genomics of biotechnologically important yeasts.</title>
        <authorList>
            <consortium name="DOE Joint Genome Institute"/>
            <person name="Riley R."/>
            <person name="Haridas S."/>
            <person name="Wolfe K.H."/>
            <person name="Lopes M.R."/>
            <person name="Hittinger C.T."/>
            <person name="Goker M."/>
            <person name="Salamov A."/>
            <person name="Wisecaver J."/>
            <person name="Long T.M."/>
            <person name="Aerts A.L."/>
            <person name="Barry K."/>
            <person name="Choi C."/>
            <person name="Clum A."/>
            <person name="Coughlan A.Y."/>
            <person name="Deshpande S."/>
            <person name="Douglass A.P."/>
            <person name="Hanson S.J."/>
            <person name="Klenk H.-P."/>
            <person name="Labutti K."/>
            <person name="Lapidus A."/>
            <person name="Lindquist E."/>
            <person name="Lipzen A."/>
            <person name="Meier-Kolthoff J.P."/>
            <person name="Ohm R.A."/>
            <person name="Otillar R.P."/>
            <person name="Pangilinan J."/>
            <person name="Peng Y."/>
            <person name="Rokas A."/>
            <person name="Rosa C.A."/>
            <person name="Scheuner C."/>
            <person name="Sibirny A.A."/>
            <person name="Slot J.C."/>
            <person name="Stielow J.B."/>
            <person name="Sun H."/>
            <person name="Kurtzman C.P."/>
            <person name="Blackwell M."/>
            <person name="Grigoriev I.V."/>
            <person name="Jeffries T.W."/>
        </authorList>
    </citation>
    <scope>NUCLEOTIDE SEQUENCE [LARGE SCALE GENOMIC DNA]</scope>
    <source>
        <strain evidence="5">NRRL Y-17324</strain>
    </source>
</reference>
<organism evidence="4 5">
    <name type="scientific">Suhomyces tanzawaensis NRRL Y-17324</name>
    <dbReference type="NCBI Taxonomy" id="984487"/>
    <lineage>
        <taxon>Eukaryota</taxon>
        <taxon>Fungi</taxon>
        <taxon>Dikarya</taxon>
        <taxon>Ascomycota</taxon>
        <taxon>Saccharomycotina</taxon>
        <taxon>Pichiomycetes</taxon>
        <taxon>Debaryomycetaceae</taxon>
        <taxon>Suhomyces</taxon>
    </lineage>
</organism>
<dbReference type="Proteomes" id="UP000094285">
    <property type="component" value="Unassembled WGS sequence"/>
</dbReference>
<dbReference type="EMBL" id="KV453915">
    <property type="protein sequence ID" value="ODV77564.1"/>
    <property type="molecule type" value="Genomic_DNA"/>
</dbReference>
<accession>A0A1E4SDH2</accession>
<name>A0A1E4SDH2_9ASCO</name>
<feature type="domain" description="Zn(2)-C6 fungal-type" evidence="3">
    <location>
        <begin position="10"/>
        <end position="40"/>
    </location>
</feature>
<dbReference type="SMART" id="SM00066">
    <property type="entry name" value="GAL4"/>
    <property type="match status" value="1"/>
</dbReference>
<dbReference type="STRING" id="984487.A0A1E4SDH2"/>
<dbReference type="InterPro" id="IPR021858">
    <property type="entry name" value="Fun_TF"/>
</dbReference>
<dbReference type="RefSeq" id="XP_020062686.1">
    <property type="nucleotide sequence ID" value="XM_020211890.1"/>
</dbReference>
<dbReference type="InterPro" id="IPR036864">
    <property type="entry name" value="Zn2-C6_fun-type_DNA-bd_sf"/>
</dbReference>
<evidence type="ECO:0000256" key="2">
    <source>
        <dbReference type="ARBA" id="ARBA00023242"/>
    </source>
</evidence>
<dbReference type="CDD" id="cd00067">
    <property type="entry name" value="GAL4"/>
    <property type="match status" value="1"/>
</dbReference>
<dbReference type="GeneID" id="30986026"/>
<dbReference type="InterPro" id="IPR001138">
    <property type="entry name" value="Zn2Cys6_DnaBD"/>
</dbReference>
<dbReference type="Pfam" id="PF00172">
    <property type="entry name" value="Zn_clus"/>
    <property type="match status" value="1"/>
</dbReference>
<evidence type="ECO:0000313" key="4">
    <source>
        <dbReference type="EMBL" id="ODV77564.1"/>
    </source>
</evidence>
<dbReference type="PANTHER" id="PTHR37534">
    <property type="entry name" value="TRANSCRIPTIONAL ACTIVATOR PROTEIN UGA3"/>
    <property type="match status" value="1"/>
</dbReference>
<dbReference type="GO" id="GO:0045944">
    <property type="term" value="P:positive regulation of transcription by RNA polymerase II"/>
    <property type="evidence" value="ECO:0007669"/>
    <property type="project" value="TreeGrafter"/>
</dbReference>
<dbReference type="Pfam" id="PF11951">
    <property type="entry name" value="Fungal_trans_2"/>
    <property type="match status" value="1"/>
</dbReference>
<keyword evidence="2" id="KW-0539">Nucleus</keyword>
<dbReference type="PANTHER" id="PTHR37534:SF49">
    <property type="entry name" value="LYSINE BIOSYNTHESIS REGULATORY PROTEIN LYS14"/>
    <property type="match status" value="1"/>
</dbReference>
<dbReference type="GO" id="GO:0008270">
    <property type="term" value="F:zinc ion binding"/>
    <property type="evidence" value="ECO:0007669"/>
    <property type="project" value="InterPro"/>
</dbReference>
<dbReference type="PROSITE" id="PS00463">
    <property type="entry name" value="ZN2_CY6_FUNGAL_1"/>
    <property type="match status" value="1"/>
</dbReference>
<evidence type="ECO:0000313" key="5">
    <source>
        <dbReference type="Proteomes" id="UP000094285"/>
    </source>
</evidence>
<dbReference type="GO" id="GO:0005634">
    <property type="term" value="C:nucleus"/>
    <property type="evidence" value="ECO:0007669"/>
    <property type="project" value="UniProtKB-SubCell"/>
</dbReference>
<gene>
    <name evidence="4" type="ORF">CANTADRAFT_91992</name>
</gene>
<dbReference type="AlphaFoldDB" id="A0A1E4SDH2"/>
<dbReference type="OrthoDB" id="5069333at2759"/>
<protein>
    <recommendedName>
        <fullName evidence="3">Zn(2)-C6 fungal-type domain-containing protein</fullName>
    </recommendedName>
</protein>